<dbReference type="RefSeq" id="XP_040687266.1">
    <property type="nucleotide sequence ID" value="XM_040828551.1"/>
</dbReference>
<dbReference type="OrthoDB" id="10062876at2759"/>
<feature type="transmembrane region" description="Helical" evidence="5">
    <location>
        <begin position="79"/>
        <end position="101"/>
    </location>
</feature>
<feature type="transmembrane region" description="Helical" evidence="5">
    <location>
        <begin position="196"/>
        <end position="214"/>
    </location>
</feature>
<accession>A0A1L9RF80</accession>
<dbReference type="InterPro" id="IPR050524">
    <property type="entry name" value="APC_YAT"/>
</dbReference>
<feature type="transmembrane region" description="Helical" evidence="5">
    <location>
        <begin position="12"/>
        <end position="38"/>
    </location>
</feature>
<keyword evidence="3 5" id="KW-1133">Transmembrane helix</keyword>
<dbReference type="STRING" id="1073089.A0A1L9RF80"/>
<dbReference type="Gene3D" id="1.20.1740.10">
    <property type="entry name" value="Amino acid/polyamine transporter I"/>
    <property type="match status" value="1"/>
</dbReference>
<evidence type="ECO:0000313" key="7">
    <source>
        <dbReference type="EMBL" id="OJJ33589.1"/>
    </source>
</evidence>
<keyword evidence="4 5" id="KW-0472">Membrane</keyword>
<dbReference type="VEuPathDB" id="FungiDB:ASPWEDRAFT_115075"/>
<dbReference type="EMBL" id="KV878214">
    <property type="protein sequence ID" value="OJJ33589.1"/>
    <property type="molecule type" value="Genomic_DNA"/>
</dbReference>
<organism evidence="7 8">
    <name type="scientific">Aspergillus wentii DTO 134E9</name>
    <dbReference type="NCBI Taxonomy" id="1073089"/>
    <lineage>
        <taxon>Eukaryota</taxon>
        <taxon>Fungi</taxon>
        <taxon>Dikarya</taxon>
        <taxon>Ascomycota</taxon>
        <taxon>Pezizomycotina</taxon>
        <taxon>Eurotiomycetes</taxon>
        <taxon>Eurotiomycetidae</taxon>
        <taxon>Eurotiales</taxon>
        <taxon>Aspergillaceae</taxon>
        <taxon>Aspergillus</taxon>
        <taxon>Aspergillus subgen. Cremei</taxon>
    </lineage>
</organism>
<proteinExistence type="predicted"/>
<evidence type="ECO:0000256" key="4">
    <source>
        <dbReference type="ARBA" id="ARBA00023136"/>
    </source>
</evidence>
<evidence type="ECO:0000256" key="1">
    <source>
        <dbReference type="ARBA" id="ARBA00004141"/>
    </source>
</evidence>
<feature type="domain" description="Amino acid permease/ SLC12A" evidence="6">
    <location>
        <begin position="2"/>
        <end position="252"/>
    </location>
</feature>
<feature type="transmembrane region" description="Helical" evidence="5">
    <location>
        <begin position="150"/>
        <end position="175"/>
    </location>
</feature>
<dbReference type="GeneID" id="63744399"/>
<dbReference type="InterPro" id="IPR004841">
    <property type="entry name" value="AA-permease/SLC12A_dom"/>
</dbReference>
<feature type="non-terminal residue" evidence="7">
    <location>
        <position position="1"/>
    </location>
</feature>
<protein>
    <recommendedName>
        <fullName evidence="6">Amino acid permease/ SLC12A domain-containing protein</fullName>
    </recommendedName>
</protein>
<reference evidence="8" key="1">
    <citation type="journal article" date="2017" name="Genome Biol.">
        <title>Comparative genomics reveals high biological diversity and specific adaptations in the industrially and medically important fungal genus Aspergillus.</title>
        <authorList>
            <person name="de Vries R.P."/>
            <person name="Riley R."/>
            <person name="Wiebenga A."/>
            <person name="Aguilar-Osorio G."/>
            <person name="Amillis S."/>
            <person name="Uchima C.A."/>
            <person name="Anderluh G."/>
            <person name="Asadollahi M."/>
            <person name="Askin M."/>
            <person name="Barry K."/>
            <person name="Battaglia E."/>
            <person name="Bayram O."/>
            <person name="Benocci T."/>
            <person name="Braus-Stromeyer S.A."/>
            <person name="Caldana C."/>
            <person name="Canovas D."/>
            <person name="Cerqueira G.C."/>
            <person name="Chen F."/>
            <person name="Chen W."/>
            <person name="Choi C."/>
            <person name="Clum A."/>
            <person name="Dos Santos R.A."/>
            <person name="Damasio A.R."/>
            <person name="Diallinas G."/>
            <person name="Emri T."/>
            <person name="Fekete E."/>
            <person name="Flipphi M."/>
            <person name="Freyberg S."/>
            <person name="Gallo A."/>
            <person name="Gournas C."/>
            <person name="Habgood R."/>
            <person name="Hainaut M."/>
            <person name="Harispe M.L."/>
            <person name="Henrissat B."/>
            <person name="Hilden K.S."/>
            <person name="Hope R."/>
            <person name="Hossain A."/>
            <person name="Karabika E."/>
            <person name="Karaffa L."/>
            <person name="Karanyi Z."/>
            <person name="Krasevec N."/>
            <person name="Kuo A."/>
            <person name="Kusch H."/>
            <person name="LaButti K."/>
            <person name="Lagendijk E.L."/>
            <person name="Lapidus A."/>
            <person name="Levasseur A."/>
            <person name="Lindquist E."/>
            <person name="Lipzen A."/>
            <person name="Logrieco A.F."/>
            <person name="MacCabe A."/>
            <person name="Maekelae M.R."/>
            <person name="Malavazi I."/>
            <person name="Melin P."/>
            <person name="Meyer V."/>
            <person name="Mielnichuk N."/>
            <person name="Miskei M."/>
            <person name="Molnar A.P."/>
            <person name="Mule G."/>
            <person name="Ngan C.Y."/>
            <person name="Orejas M."/>
            <person name="Orosz E."/>
            <person name="Ouedraogo J.P."/>
            <person name="Overkamp K.M."/>
            <person name="Park H.-S."/>
            <person name="Perrone G."/>
            <person name="Piumi F."/>
            <person name="Punt P.J."/>
            <person name="Ram A.F."/>
            <person name="Ramon A."/>
            <person name="Rauscher S."/>
            <person name="Record E."/>
            <person name="Riano-Pachon D.M."/>
            <person name="Robert V."/>
            <person name="Roehrig J."/>
            <person name="Ruller R."/>
            <person name="Salamov A."/>
            <person name="Salih N.S."/>
            <person name="Samson R.A."/>
            <person name="Sandor E."/>
            <person name="Sanguinetti M."/>
            <person name="Schuetze T."/>
            <person name="Sepcic K."/>
            <person name="Shelest E."/>
            <person name="Sherlock G."/>
            <person name="Sophianopoulou V."/>
            <person name="Squina F.M."/>
            <person name="Sun H."/>
            <person name="Susca A."/>
            <person name="Todd R.B."/>
            <person name="Tsang A."/>
            <person name="Unkles S.E."/>
            <person name="van de Wiele N."/>
            <person name="van Rossen-Uffink D."/>
            <person name="Oliveira J.V."/>
            <person name="Vesth T.C."/>
            <person name="Visser J."/>
            <person name="Yu J.-H."/>
            <person name="Zhou M."/>
            <person name="Andersen M.R."/>
            <person name="Archer D.B."/>
            <person name="Baker S.E."/>
            <person name="Benoit I."/>
            <person name="Brakhage A.A."/>
            <person name="Braus G.H."/>
            <person name="Fischer R."/>
            <person name="Frisvad J.C."/>
            <person name="Goldman G.H."/>
            <person name="Houbraken J."/>
            <person name="Oakley B."/>
            <person name="Pocsi I."/>
            <person name="Scazzocchio C."/>
            <person name="Seiboth B."/>
            <person name="vanKuyk P.A."/>
            <person name="Wortman J."/>
            <person name="Dyer P.S."/>
            <person name="Grigoriev I.V."/>
        </authorList>
    </citation>
    <scope>NUCLEOTIDE SEQUENCE [LARGE SCALE GENOMIC DNA]</scope>
    <source>
        <strain evidence="8">DTO 134E9</strain>
    </source>
</reference>
<gene>
    <name evidence="7" type="ORF">ASPWEDRAFT_115075</name>
</gene>
<evidence type="ECO:0000259" key="6">
    <source>
        <dbReference type="Pfam" id="PF00324"/>
    </source>
</evidence>
<evidence type="ECO:0000256" key="3">
    <source>
        <dbReference type="ARBA" id="ARBA00022989"/>
    </source>
</evidence>
<keyword evidence="2 5" id="KW-0812">Transmembrane</keyword>
<dbReference type="GO" id="GO:0016020">
    <property type="term" value="C:membrane"/>
    <property type="evidence" value="ECO:0007669"/>
    <property type="project" value="UniProtKB-SubCell"/>
</dbReference>
<comment type="subcellular location">
    <subcellularLocation>
        <location evidence="1">Membrane</location>
        <topology evidence="1">Multi-pass membrane protein</topology>
    </subcellularLocation>
</comment>
<dbReference type="GO" id="GO:0015171">
    <property type="term" value="F:amino acid transmembrane transporter activity"/>
    <property type="evidence" value="ECO:0007669"/>
    <property type="project" value="TreeGrafter"/>
</dbReference>
<sequence>SEAKHPRVYVKSAFITVFWRFFFFYIMGALCVGVLIAYNDPTLVSIFITNASDGAEGSSPFIIAMQNLNMSGLPHLTNALLVTTIFSAGNSYMYAASRSLYGLAVDGRAPHFLAKCTKKGVPIYCVMVVMCFPLLSLLQLGNGSSQALTWLTNLITAGGIINYIVVSVTYIFFYWACQTQNVDRAKFPYYGRFQPYSAWIGLVGESLIVIFYGYASFTPWDVSNFFTHYAMLIVAVITYSFWKLAYRTKVARAQEADLIWERPLVDAYEAVVTSPPVGFWAEILQMVGWKDPKRQSGDTA</sequence>
<dbReference type="Pfam" id="PF00324">
    <property type="entry name" value="AA_permease"/>
    <property type="match status" value="1"/>
</dbReference>
<evidence type="ECO:0000313" key="8">
    <source>
        <dbReference type="Proteomes" id="UP000184383"/>
    </source>
</evidence>
<dbReference type="PANTHER" id="PTHR43341">
    <property type="entry name" value="AMINO ACID PERMEASE"/>
    <property type="match status" value="1"/>
</dbReference>
<evidence type="ECO:0000256" key="5">
    <source>
        <dbReference type="SAM" id="Phobius"/>
    </source>
</evidence>
<evidence type="ECO:0000256" key="2">
    <source>
        <dbReference type="ARBA" id="ARBA00022692"/>
    </source>
</evidence>
<feature type="transmembrane region" description="Helical" evidence="5">
    <location>
        <begin position="226"/>
        <end position="242"/>
    </location>
</feature>
<dbReference type="Proteomes" id="UP000184383">
    <property type="component" value="Unassembled WGS sequence"/>
</dbReference>
<keyword evidence="8" id="KW-1185">Reference proteome</keyword>
<dbReference type="AlphaFoldDB" id="A0A1L9RF80"/>
<name>A0A1L9RF80_ASPWE</name>
<feature type="transmembrane region" description="Helical" evidence="5">
    <location>
        <begin position="121"/>
        <end position="138"/>
    </location>
</feature>
<dbReference type="PANTHER" id="PTHR43341:SF6">
    <property type="entry name" value="AMINO ACID TRANSPORTER (EUROFUNG)"/>
    <property type="match status" value="1"/>
</dbReference>